<evidence type="ECO:0000256" key="1">
    <source>
        <dbReference type="SAM" id="MobiDB-lite"/>
    </source>
</evidence>
<dbReference type="PANTHER" id="PTHR35335:SF1">
    <property type="entry name" value="UPF0716 PROTEIN FXSA"/>
    <property type="match status" value="1"/>
</dbReference>
<proteinExistence type="predicted"/>
<dbReference type="EMBL" id="BOPF01000007">
    <property type="protein sequence ID" value="GIJ45542.1"/>
    <property type="molecule type" value="Genomic_DNA"/>
</dbReference>
<sequence>MLRRWLSVLAIVGVVVLVGELALLGVVIWKVGLPIALALVLAKLVLGGWALQREGRRGWRRFQDAAYARRPLGPEATDGAVGMFAALLVLLGGFVSAVVGGVVLIPPVRRWVARVVGRRIEGRLTPDLAGSVFGPRRIKVRREGSIDGDVVTPTPDPDRAGPAQETRVLEGEILPPPPERA</sequence>
<dbReference type="InterPro" id="IPR007313">
    <property type="entry name" value="FxsA"/>
</dbReference>
<feature type="region of interest" description="Disordered" evidence="1">
    <location>
        <begin position="144"/>
        <end position="181"/>
    </location>
</feature>
<dbReference type="AlphaFoldDB" id="A0A8J3YJI5"/>
<dbReference type="Pfam" id="PF04186">
    <property type="entry name" value="FxsA"/>
    <property type="match status" value="1"/>
</dbReference>
<keyword evidence="2" id="KW-0812">Transmembrane</keyword>
<name>A0A8J3YJI5_9ACTN</name>
<keyword evidence="4" id="KW-1185">Reference proteome</keyword>
<comment type="caution">
    <text evidence="3">The sequence shown here is derived from an EMBL/GenBank/DDBJ whole genome shotgun (WGS) entry which is preliminary data.</text>
</comment>
<reference evidence="3" key="1">
    <citation type="submission" date="2021-01" db="EMBL/GenBank/DDBJ databases">
        <title>Whole genome shotgun sequence of Virgisporangium aliadipatigenens NBRC 105644.</title>
        <authorList>
            <person name="Komaki H."/>
            <person name="Tamura T."/>
        </authorList>
    </citation>
    <scope>NUCLEOTIDE SEQUENCE</scope>
    <source>
        <strain evidence="3">NBRC 105644</strain>
    </source>
</reference>
<dbReference type="RefSeq" id="WP_203899069.1">
    <property type="nucleotide sequence ID" value="NZ_BOPF01000007.1"/>
</dbReference>
<evidence type="ECO:0000256" key="2">
    <source>
        <dbReference type="SAM" id="Phobius"/>
    </source>
</evidence>
<gene>
    <name evidence="3" type="ORF">Val02_24280</name>
</gene>
<organism evidence="3 4">
    <name type="scientific">Virgisporangium aliadipatigenens</name>
    <dbReference type="NCBI Taxonomy" id="741659"/>
    <lineage>
        <taxon>Bacteria</taxon>
        <taxon>Bacillati</taxon>
        <taxon>Actinomycetota</taxon>
        <taxon>Actinomycetes</taxon>
        <taxon>Micromonosporales</taxon>
        <taxon>Micromonosporaceae</taxon>
        <taxon>Virgisporangium</taxon>
    </lineage>
</organism>
<evidence type="ECO:0000313" key="4">
    <source>
        <dbReference type="Proteomes" id="UP000619260"/>
    </source>
</evidence>
<feature type="transmembrane region" description="Helical" evidence="2">
    <location>
        <begin position="79"/>
        <end position="105"/>
    </location>
</feature>
<keyword evidence="2" id="KW-0472">Membrane</keyword>
<feature type="transmembrane region" description="Helical" evidence="2">
    <location>
        <begin position="7"/>
        <end position="29"/>
    </location>
</feature>
<keyword evidence="2" id="KW-1133">Transmembrane helix</keyword>
<dbReference type="PANTHER" id="PTHR35335">
    <property type="entry name" value="UPF0716 PROTEIN FXSA"/>
    <property type="match status" value="1"/>
</dbReference>
<dbReference type="GO" id="GO:0016020">
    <property type="term" value="C:membrane"/>
    <property type="evidence" value="ECO:0007669"/>
    <property type="project" value="InterPro"/>
</dbReference>
<dbReference type="Proteomes" id="UP000619260">
    <property type="component" value="Unassembled WGS sequence"/>
</dbReference>
<accession>A0A8J3YJI5</accession>
<evidence type="ECO:0000313" key="3">
    <source>
        <dbReference type="EMBL" id="GIJ45542.1"/>
    </source>
</evidence>
<protein>
    <recommendedName>
        <fullName evidence="5">FxsA family protein</fullName>
    </recommendedName>
</protein>
<evidence type="ECO:0008006" key="5">
    <source>
        <dbReference type="Google" id="ProtNLM"/>
    </source>
</evidence>
<dbReference type="NCBIfam" id="NF008528">
    <property type="entry name" value="PRK11463.1-2"/>
    <property type="match status" value="1"/>
</dbReference>